<dbReference type="GO" id="GO:0006412">
    <property type="term" value="P:translation"/>
    <property type="evidence" value="ECO:0007669"/>
    <property type="project" value="TreeGrafter"/>
</dbReference>
<dbReference type="Gene3D" id="1.10.150.310">
    <property type="entry name" value="Tex RuvX-like domain-like"/>
    <property type="match status" value="1"/>
</dbReference>
<keyword evidence="3" id="KW-1185">Reference proteome</keyword>
<reference evidence="2" key="1">
    <citation type="journal article" date="2014" name="Int. J. Syst. Evol. Microbiol.">
        <title>Complete genome sequence of Corynebacterium casei LMG S-19264T (=DSM 44701T), isolated from a smear-ripened cheese.</title>
        <authorList>
            <consortium name="US DOE Joint Genome Institute (JGI-PGF)"/>
            <person name="Walter F."/>
            <person name="Albersmeier A."/>
            <person name="Kalinowski J."/>
            <person name="Ruckert C."/>
        </authorList>
    </citation>
    <scope>NUCLEOTIDE SEQUENCE</scope>
    <source>
        <strain evidence="2">NBRC 108769</strain>
    </source>
</reference>
<dbReference type="InterPro" id="IPR044146">
    <property type="entry name" value="S1_Tex"/>
</dbReference>
<dbReference type="Gene3D" id="2.40.50.140">
    <property type="entry name" value="Nucleic acid-binding proteins"/>
    <property type="match status" value="1"/>
</dbReference>
<dbReference type="InterPro" id="IPR023323">
    <property type="entry name" value="Tex-like_dom_sf"/>
</dbReference>
<dbReference type="SUPFAM" id="SSF50249">
    <property type="entry name" value="Nucleic acid-binding proteins"/>
    <property type="match status" value="1"/>
</dbReference>
<dbReference type="EMBL" id="BSOH01000015">
    <property type="protein sequence ID" value="GLR18215.1"/>
    <property type="molecule type" value="Genomic_DNA"/>
</dbReference>
<dbReference type="Gene3D" id="3.30.420.140">
    <property type="entry name" value="YqgF/RNase H-like domain"/>
    <property type="match status" value="1"/>
</dbReference>
<dbReference type="InterPro" id="IPR018974">
    <property type="entry name" value="Tex-like_N"/>
</dbReference>
<gene>
    <name evidence="2" type="ORF">GCM10007940_28300</name>
</gene>
<dbReference type="Pfam" id="PF22706">
    <property type="entry name" value="Tex_central_region"/>
    <property type="match status" value="1"/>
</dbReference>
<organism evidence="2 3">
    <name type="scientific">Portibacter lacus</name>
    <dbReference type="NCBI Taxonomy" id="1099794"/>
    <lineage>
        <taxon>Bacteria</taxon>
        <taxon>Pseudomonadati</taxon>
        <taxon>Bacteroidota</taxon>
        <taxon>Saprospiria</taxon>
        <taxon>Saprospirales</taxon>
        <taxon>Haliscomenobacteraceae</taxon>
        <taxon>Portibacter</taxon>
    </lineage>
</organism>
<sequence length="700" mass="78226">MIIKLIGDRSGISRSQVEKVITLFNEGATIPFIARYRKEHTGSLDEVQISTIQSEYKKLQDLIKRRESILKSIEEQGELTAQLKSTINDCWDEKKLEDLYLPFKRKTQTKAAIARKAGYEGLAKIIMSQKSDNIKEQARRFGKVEEAIEGAQHIISEWVSENPSVRDIIRNTFSRKAMLYAKMAKGMEEKGEKFKDYFDFQGYLNKTPSHRLLAVLRGEQEGILKVKVDVDFEDVMDRICRYYIKRNSDAVPYLEDAIQDALKRLILPSIRNEVLKDAKEKADDEAIRVFTRNAAELLLSAPLGSKRILGIDPGFRSGCKVVCLDDSGNLLYNTAIYPHPPQSQIAAAEEVILKLAKKYKIEAVAIGNGTAGRETYQWLRKTSLNDSAEIFLVNEDGASIYSASEVAREEFPDKDLTVRGSVSIARRLMDPLAELVKIDPKSIGVGQYQHDVNQKKLKESLTETVESCVNKVGINVNTASKHLLSYVSGLGPTLASNIIDYRTSKGKIDSIESLKEVPRLGDKAFEQCAGFLRVKEGRNPLDNTGVHPEVYGLVRKMVKDTGKTISQVIANEEVLKSIDLNKYTTAEIGLPTLNDILKELSKPGLDPRESAKPREFTEGLESISDLRSGQVVSGIVTNLTKFGAFLDIGIKESALLHISQIVDRYISDPAEVLSINQELQVKVLEVDESRKRISVTAKGL</sequence>
<dbReference type="Proteomes" id="UP001156666">
    <property type="component" value="Unassembled WGS sequence"/>
</dbReference>
<dbReference type="SMART" id="SM00732">
    <property type="entry name" value="YqgFc"/>
    <property type="match status" value="1"/>
</dbReference>
<comment type="caution">
    <text evidence="2">The sequence shown here is derived from an EMBL/GenBank/DDBJ whole genome shotgun (WGS) entry which is preliminary data.</text>
</comment>
<dbReference type="Gene3D" id="1.10.10.650">
    <property type="entry name" value="RuvA domain 2-like"/>
    <property type="match status" value="1"/>
</dbReference>
<dbReference type="InterPro" id="IPR050437">
    <property type="entry name" value="Ribos_protein_bS1-like"/>
</dbReference>
<dbReference type="FunFam" id="1.10.10.650:FF:000001">
    <property type="entry name" value="S1 RNA-binding domain 1"/>
    <property type="match status" value="1"/>
</dbReference>
<evidence type="ECO:0000259" key="1">
    <source>
        <dbReference type="PROSITE" id="PS50126"/>
    </source>
</evidence>
<dbReference type="FunFam" id="3.30.420.140:FF:000001">
    <property type="entry name" value="RNA-binding transcriptional accessory protein"/>
    <property type="match status" value="1"/>
</dbReference>
<dbReference type="AlphaFoldDB" id="A0AA37SUA6"/>
<dbReference type="SMART" id="SM00316">
    <property type="entry name" value="S1"/>
    <property type="match status" value="1"/>
</dbReference>
<dbReference type="CDD" id="cd05685">
    <property type="entry name" value="S1_Tex"/>
    <property type="match status" value="1"/>
</dbReference>
<dbReference type="RefSeq" id="WP_235294355.1">
    <property type="nucleotide sequence ID" value="NZ_BSOH01000015.1"/>
</dbReference>
<dbReference type="PANTHER" id="PTHR10724">
    <property type="entry name" value="30S RIBOSOMAL PROTEIN S1"/>
    <property type="match status" value="1"/>
</dbReference>
<dbReference type="InterPro" id="IPR023319">
    <property type="entry name" value="Tex-like_HTH_dom_sf"/>
</dbReference>
<dbReference type="InterPro" id="IPR010994">
    <property type="entry name" value="RuvA_2-like"/>
</dbReference>
<dbReference type="InterPro" id="IPR012340">
    <property type="entry name" value="NA-bd_OB-fold"/>
</dbReference>
<dbReference type="InterPro" id="IPR041692">
    <property type="entry name" value="HHH_9"/>
</dbReference>
<dbReference type="InterPro" id="IPR012337">
    <property type="entry name" value="RNaseH-like_sf"/>
</dbReference>
<dbReference type="Pfam" id="PF12836">
    <property type="entry name" value="HHH_3"/>
    <property type="match status" value="1"/>
</dbReference>
<evidence type="ECO:0000313" key="2">
    <source>
        <dbReference type="EMBL" id="GLR18215.1"/>
    </source>
</evidence>
<dbReference type="GO" id="GO:0003735">
    <property type="term" value="F:structural constituent of ribosome"/>
    <property type="evidence" value="ECO:0007669"/>
    <property type="project" value="TreeGrafter"/>
</dbReference>
<dbReference type="SUPFAM" id="SSF158832">
    <property type="entry name" value="Tex N-terminal region-like"/>
    <property type="match status" value="1"/>
</dbReference>
<dbReference type="Pfam" id="PF17674">
    <property type="entry name" value="HHH_9"/>
    <property type="match status" value="1"/>
</dbReference>
<name>A0AA37SUA6_9BACT</name>
<dbReference type="GO" id="GO:0006139">
    <property type="term" value="P:nucleobase-containing compound metabolic process"/>
    <property type="evidence" value="ECO:0007669"/>
    <property type="project" value="InterPro"/>
</dbReference>
<dbReference type="GO" id="GO:0005737">
    <property type="term" value="C:cytoplasm"/>
    <property type="evidence" value="ECO:0007669"/>
    <property type="project" value="UniProtKB-ARBA"/>
</dbReference>
<dbReference type="FunFam" id="1.10.150.310:FF:000001">
    <property type="entry name" value="RNA-binding transcriptional accessory protein"/>
    <property type="match status" value="1"/>
</dbReference>
<dbReference type="InterPro" id="IPR055179">
    <property type="entry name" value="Tex-like_central_region"/>
</dbReference>
<dbReference type="InterPro" id="IPR006641">
    <property type="entry name" value="YqgF/RNaseH-like_dom"/>
</dbReference>
<dbReference type="Pfam" id="PF16921">
    <property type="entry name" value="Tex_YqgF"/>
    <property type="match status" value="1"/>
</dbReference>
<dbReference type="Pfam" id="PF00575">
    <property type="entry name" value="S1"/>
    <property type="match status" value="1"/>
</dbReference>
<dbReference type="Gene3D" id="1.10.3500.10">
    <property type="entry name" value="Tex N-terminal region-like"/>
    <property type="match status" value="1"/>
</dbReference>
<dbReference type="InterPro" id="IPR032639">
    <property type="entry name" value="Tex_YqgF"/>
</dbReference>
<dbReference type="PANTHER" id="PTHR10724:SF10">
    <property type="entry name" value="S1 RNA-BINDING DOMAIN-CONTAINING PROTEIN 1"/>
    <property type="match status" value="1"/>
</dbReference>
<accession>A0AA37SUA6</accession>
<dbReference type="PROSITE" id="PS50126">
    <property type="entry name" value="S1"/>
    <property type="match status" value="1"/>
</dbReference>
<dbReference type="GO" id="GO:0003729">
    <property type="term" value="F:mRNA binding"/>
    <property type="evidence" value="ECO:0007669"/>
    <property type="project" value="TreeGrafter"/>
</dbReference>
<dbReference type="SUPFAM" id="SSF47781">
    <property type="entry name" value="RuvA domain 2-like"/>
    <property type="match status" value="2"/>
</dbReference>
<dbReference type="FunFam" id="2.40.50.140:FF:000051">
    <property type="entry name" value="RNA-binding transcriptional accessory protein"/>
    <property type="match status" value="1"/>
</dbReference>
<dbReference type="SUPFAM" id="SSF53098">
    <property type="entry name" value="Ribonuclease H-like"/>
    <property type="match status" value="1"/>
</dbReference>
<dbReference type="Pfam" id="PF09371">
    <property type="entry name" value="Tex_N"/>
    <property type="match status" value="1"/>
</dbReference>
<dbReference type="InterPro" id="IPR003029">
    <property type="entry name" value="S1_domain"/>
</dbReference>
<protein>
    <submittedName>
        <fullName evidence="2">RNA-binding protein</fullName>
    </submittedName>
</protein>
<feature type="domain" description="S1 motif" evidence="1">
    <location>
        <begin position="629"/>
        <end position="698"/>
    </location>
</feature>
<proteinExistence type="predicted"/>
<evidence type="ECO:0000313" key="3">
    <source>
        <dbReference type="Proteomes" id="UP001156666"/>
    </source>
</evidence>
<reference evidence="2" key="2">
    <citation type="submission" date="2023-01" db="EMBL/GenBank/DDBJ databases">
        <title>Draft genome sequence of Portibacter lacus strain NBRC 108769.</title>
        <authorList>
            <person name="Sun Q."/>
            <person name="Mori K."/>
        </authorList>
    </citation>
    <scope>NUCLEOTIDE SEQUENCE</scope>
    <source>
        <strain evidence="2">NBRC 108769</strain>
    </source>
</reference>
<dbReference type="InterPro" id="IPR037027">
    <property type="entry name" value="YqgF/RNaseH-like_dom_sf"/>
</dbReference>